<feature type="compositionally biased region" description="Basic and acidic residues" evidence="1">
    <location>
        <begin position="1"/>
        <end position="14"/>
    </location>
</feature>
<keyword evidence="4" id="KW-1185">Reference proteome</keyword>
<proteinExistence type="predicted"/>
<dbReference type="InParanoid" id="A0A409WUU9"/>
<gene>
    <name evidence="3" type="ORF">CVT25_008432</name>
</gene>
<protein>
    <recommendedName>
        <fullName evidence="2">CHAT domain-containing protein</fullName>
    </recommendedName>
</protein>
<dbReference type="InterPro" id="IPR006597">
    <property type="entry name" value="Sel1-like"/>
</dbReference>
<dbReference type="PANTHER" id="PTHR19959:SF119">
    <property type="entry name" value="FUNGAL LIPASE-LIKE DOMAIN-CONTAINING PROTEIN"/>
    <property type="match status" value="1"/>
</dbReference>
<dbReference type="InterPro" id="IPR024983">
    <property type="entry name" value="CHAT_dom"/>
</dbReference>
<dbReference type="InterPro" id="IPR011990">
    <property type="entry name" value="TPR-like_helical_dom_sf"/>
</dbReference>
<organism evidence="3 4">
    <name type="scientific">Psilocybe cyanescens</name>
    <dbReference type="NCBI Taxonomy" id="93625"/>
    <lineage>
        <taxon>Eukaryota</taxon>
        <taxon>Fungi</taxon>
        <taxon>Dikarya</taxon>
        <taxon>Basidiomycota</taxon>
        <taxon>Agaricomycotina</taxon>
        <taxon>Agaricomycetes</taxon>
        <taxon>Agaricomycetidae</taxon>
        <taxon>Agaricales</taxon>
        <taxon>Agaricineae</taxon>
        <taxon>Strophariaceae</taxon>
        <taxon>Psilocybe</taxon>
    </lineage>
</organism>
<reference evidence="3 4" key="1">
    <citation type="journal article" date="2018" name="Evol. Lett.">
        <title>Horizontal gene cluster transfer increased hallucinogenic mushroom diversity.</title>
        <authorList>
            <person name="Reynolds H.T."/>
            <person name="Vijayakumar V."/>
            <person name="Gluck-Thaler E."/>
            <person name="Korotkin H.B."/>
            <person name="Matheny P.B."/>
            <person name="Slot J.C."/>
        </authorList>
    </citation>
    <scope>NUCLEOTIDE SEQUENCE [LARGE SCALE GENOMIC DNA]</scope>
    <source>
        <strain evidence="3 4">2631</strain>
    </source>
</reference>
<dbReference type="Gene3D" id="1.25.40.10">
    <property type="entry name" value="Tetratricopeptide repeat domain"/>
    <property type="match status" value="4"/>
</dbReference>
<sequence length="1585" mass="176791">MSESKLPDDYHNSEPRPTQGPGSHMVHMSGGETGDAETSAQKSPQSPVRDVGPAECGADTGGNVTATDDLSYNEEVFEIVAFATSLMEEYKAGLSLSNLDTALFLFRQVFDDHPTTHPLHTDAMKHLASALGVRFMHTNKTDNLVESLTLRLQISNNLDPERDTSDDNASLFEDEAEDALELAKGLLADFQKSTSLHVLDTIVSLLQQSLAQLSSASTIRFAALTTLVYGLYARFKHDTNIGSLDEAISCLQDAVNCCTEQDGQQSKLNSQNRLCGLLMERFDLTGDKTDLQAALASLGSGNFEDTETATDIRRLFDFTDELFVQFTKWGDVGALNIVVALFREVMAKMPQESEDHIFAINNLATALSTRFRHGGDKSDLDGAISLYKQVLELQPSPHPDRSMSLSNLATALWIRFRQGGQQSDLNEAISFHKQALELFHPPHPNRLMSLNNLAAALWVRFQQRGQRGDLNDAISHHRQALELQPSPHPSRSMSLTNLATALWTRFRQDGQQSDLNEAISLFRQALELRLSPHPERYLSLTNLANALSMRFLRIGQKSDLNEAISLYRQALELRLSPHPDRSTSLDSLANALSTRFDSEQGGERSDLDESISLHREILEVQLSPHPRSLSNLANALSARFAQGGQRSDLNESISLHRQALELRLSPDPDRFTSLNNLSNVLSTRFEQGGEQTDLNEAISLHRQALELSRPPHPNQSMSLNNLASILTTRFGQGGQRDDLDEAISLYRQALELRFSSHPDRSMSLNGLATALLAQFEHGGRRSDLDEAIALHRQALELFRPPHRDRPMSLNNLATALSIRFRQGGQISDLDEAISLNRQALELYLSPHSGRSMSLNNLATALSIRFRRAGQRSDLDEAISLHRQALELRPSPHPDRYVSLSNLATALMIQSRQRDRRSDLDESISLHRQALELQLLPHPNRSTSLNYLASALSTRSQQRGQKSDLSEAISLHRQALELQLPPHTSRSRTLNDLATALWIQFDQGGERSDLDEAMALFSYATQYLFRSPSHRLYFAKTWIHYAEKTQHNSTIHAYEAALQILPQVAALSLDVESRQKALTDASDGLARDASICAIRSGNVDKAIQLLEGGRSIFWSQLLSLRSPFDQLRSITPNGPELADRLRDIASELEVGSHRDVSAEILDNRKKVSIDQEASRLNRLNEEWATTILKIRELSGFEDFLLPPRLSSLKPAADEHPVIFLIPNDNESHCLIMTSTIIHDIALPNLRTPILKILVDNMRMAVSQSSISRSFIDKTREAIIKLLGEQRGISLVSYNEDSDGIFIFVLRMLCDEVVKPIINFLEIKKSDEMPVLQWCPTGYFTFLPIHAAGCYNIDLVAIDCAPDYFISSYTPTIGALLAEPSAPTAQTKFQMMAVIQSQDLGSTNEELKKIRQYVSRDALIALGIPESPARVEDVASRLSDVSMVHFACHGMQDVSKPLDSGLKLDDGLLRISRIMKEKMPKGSLAFLCVCETAMGDQHLPDEAMSLAACLIFSGFRRVVATMWEMMDKDGPIVADAFYRELFRGPDGEKTLEPDVTKSAYALHTAVKELRSRKVSFRRWVPFIHMGK</sequence>
<dbReference type="SUPFAM" id="SSF81901">
    <property type="entry name" value="HCP-like"/>
    <property type="match status" value="1"/>
</dbReference>
<dbReference type="OrthoDB" id="9991317at2759"/>
<dbReference type="Pfam" id="PF12770">
    <property type="entry name" value="CHAT"/>
    <property type="match status" value="1"/>
</dbReference>
<dbReference type="PANTHER" id="PTHR19959">
    <property type="entry name" value="KINESIN LIGHT CHAIN"/>
    <property type="match status" value="1"/>
</dbReference>
<evidence type="ECO:0000259" key="2">
    <source>
        <dbReference type="Pfam" id="PF12770"/>
    </source>
</evidence>
<feature type="compositionally biased region" description="Polar residues" evidence="1">
    <location>
        <begin position="36"/>
        <end position="46"/>
    </location>
</feature>
<evidence type="ECO:0000313" key="3">
    <source>
        <dbReference type="EMBL" id="PPQ82282.1"/>
    </source>
</evidence>
<feature type="domain" description="CHAT" evidence="2">
    <location>
        <begin position="1373"/>
        <end position="1585"/>
    </location>
</feature>
<comment type="caution">
    <text evidence="3">The sequence shown here is derived from an EMBL/GenBank/DDBJ whole genome shotgun (WGS) entry which is preliminary data.</text>
</comment>
<dbReference type="SMART" id="SM00671">
    <property type="entry name" value="SEL1"/>
    <property type="match status" value="8"/>
</dbReference>
<dbReference type="Proteomes" id="UP000283269">
    <property type="component" value="Unassembled WGS sequence"/>
</dbReference>
<feature type="region of interest" description="Disordered" evidence="1">
    <location>
        <begin position="1"/>
        <end position="67"/>
    </location>
</feature>
<name>A0A409WUU9_PSICY</name>
<dbReference type="EMBL" id="NHYD01003153">
    <property type="protein sequence ID" value="PPQ82282.1"/>
    <property type="molecule type" value="Genomic_DNA"/>
</dbReference>
<dbReference type="SUPFAM" id="SSF48452">
    <property type="entry name" value="TPR-like"/>
    <property type="match status" value="2"/>
</dbReference>
<evidence type="ECO:0000256" key="1">
    <source>
        <dbReference type="SAM" id="MobiDB-lite"/>
    </source>
</evidence>
<accession>A0A409WUU9</accession>
<evidence type="ECO:0000313" key="4">
    <source>
        <dbReference type="Proteomes" id="UP000283269"/>
    </source>
</evidence>
<dbReference type="STRING" id="93625.A0A409WUU9"/>
<dbReference type="Pfam" id="PF13374">
    <property type="entry name" value="TPR_10"/>
    <property type="match status" value="4"/>
</dbReference>